<comment type="similarity">
    <text evidence="1">Belongs to the sel-1 family.</text>
</comment>
<reference evidence="2 3" key="1">
    <citation type="submission" date="2017-10" db="EMBL/GenBank/DDBJ databases">
        <title>Extensive intraspecific genome diversity in a model arbuscular mycorrhizal fungus.</title>
        <authorList>
            <person name="Chen E.C.H."/>
            <person name="Morin E."/>
            <person name="Baudet D."/>
            <person name="Noel J."/>
            <person name="Ndikumana S."/>
            <person name="Charron P."/>
            <person name="St-Onge C."/>
            <person name="Giorgi J."/>
            <person name="Grigoriev I.V."/>
            <person name="Roux C."/>
            <person name="Martin F.M."/>
            <person name="Corradi N."/>
        </authorList>
    </citation>
    <scope>NUCLEOTIDE SEQUENCE [LARGE SCALE GENOMIC DNA]</scope>
    <source>
        <strain evidence="2 3">A1</strain>
    </source>
</reference>
<feature type="non-terminal residue" evidence="2">
    <location>
        <position position="1"/>
    </location>
</feature>
<dbReference type="SMART" id="SM00671">
    <property type="entry name" value="SEL1"/>
    <property type="match status" value="2"/>
</dbReference>
<feature type="non-terminal residue" evidence="2">
    <location>
        <position position="76"/>
    </location>
</feature>
<proteinExistence type="inferred from homology"/>
<protein>
    <recommendedName>
        <fullName evidence="4">HCP-like protein</fullName>
    </recommendedName>
</protein>
<evidence type="ECO:0008006" key="4">
    <source>
        <dbReference type="Google" id="ProtNLM"/>
    </source>
</evidence>
<dbReference type="SUPFAM" id="SSF81901">
    <property type="entry name" value="HCP-like"/>
    <property type="match status" value="1"/>
</dbReference>
<comment type="caution">
    <text evidence="2">The sequence shown here is derived from an EMBL/GenBank/DDBJ whole genome shotgun (WGS) entry which is preliminary data.</text>
</comment>
<dbReference type="EMBL" id="LLXH01000198">
    <property type="protein sequence ID" value="PKC70858.1"/>
    <property type="molecule type" value="Genomic_DNA"/>
</dbReference>
<evidence type="ECO:0000256" key="1">
    <source>
        <dbReference type="ARBA" id="ARBA00038101"/>
    </source>
</evidence>
<dbReference type="Gene3D" id="1.25.40.10">
    <property type="entry name" value="Tetratricopeptide repeat domain"/>
    <property type="match status" value="1"/>
</dbReference>
<gene>
    <name evidence="2" type="ORF">RhiirA1_317942</name>
</gene>
<dbReference type="PANTHER" id="PTHR11102">
    <property type="entry name" value="SEL-1-LIKE PROTEIN"/>
    <property type="match status" value="1"/>
</dbReference>
<dbReference type="Pfam" id="PF08238">
    <property type="entry name" value="Sel1"/>
    <property type="match status" value="3"/>
</dbReference>
<evidence type="ECO:0000313" key="3">
    <source>
        <dbReference type="Proteomes" id="UP000232688"/>
    </source>
</evidence>
<accession>A0A2N0S5L8</accession>
<name>A0A2N0S5L8_9GLOM</name>
<organism evidence="2 3">
    <name type="scientific">Rhizophagus irregularis</name>
    <dbReference type="NCBI Taxonomy" id="588596"/>
    <lineage>
        <taxon>Eukaryota</taxon>
        <taxon>Fungi</taxon>
        <taxon>Fungi incertae sedis</taxon>
        <taxon>Mucoromycota</taxon>
        <taxon>Glomeromycotina</taxon>
        <taxon>Glomeromycetes</taxon>
        <taxon>Glomerales</taxon>
        <taxon>Glomeraceae</taxon>
        <taxon>Rhizophagus</taxon>
    </lineage>
</organism>
<evidence type="ECO:0000313" key="2">
    <source>
        <dbReference type="EMBL" id="PKC70858.1"/>
    </source>
</evidence>
<dbReference type="Proteomes" id="UP000232688">
    <property type="component" value="Unassembled WGS sequence"/>
</dbReference>
<dbReference type="PANTHER" id="PTHR11102:SF160">
    <property type="entry name" value="ERAD-ASSOCIATED E3 UBIQUITIN-PROTEIN LIGASE COMPONENT HRD3"/>
    <property type="match status" value="1"/>
</dbReference>
<dbReference type="InterPro" id="IPR011990">
    <property type="entry name" value="TPR-like_helical_dom_sf"/>
</dbReference>
<dbReference type="AlphaFoldDB" id="A0A2N0S5L8"/>
<dbReference type="InterPro" id="IPR006597">
    <property type="entry name" value="Sel1-like"/>
</dbReference>
<sequence length="76" mass="8926">WYLKSAYNGNKIAQNNLGIYYYYDKGTYKNEKKAFERYMKSAIAGYAEGQCNLGFCYENGIGTIKDNKKAFEWYSR</sequence>
<dbReference type="InterPro" id="IPR050767">
    <property type="entry name" value="Sel1_AlgK"/>
</dbReference>
<dbReference type="VEuPathDB" id="FungiDB:RhiirA1_317942"/>
<reference evidence="2 3" key="2">
    <citation type="submission" date="2017-10" db="EMBL/GenBank/DDBJ databases">
        <title>Genome analyses suggest a sexual origin of heterokaryosis in a supposedly ancient asexual fungus.</title>
        <authorList>
            <person name="Corradi N."/>
            <person name="Sedzielewska K."/>
            <person name="Noel J."/>
            <person name="Charron P."/>
            <person name="Farinelli L."/>
            <person name="Marton T."/>
            <person name="Kruger M."/>
            <person name="Pelin A."/>
            <person name="Brachmann A."/>
            <person name="Corradi N."/>
        </authorList>
    </citation>
    <scope>NUCLEOTIDE SEQUENCE [LARGE SCALE GENOMIC DNA]</scope>
    <source>
        <strain evidence="2 3">A1</strain>
    </source>
</reference>